<feature type="transmembrane region" description="Helical" evidence="1">
    <location>
        <begin position="32"/>
        <end position="53"/>
    </location>
</feature>
<feature type="transmembrane region" description="Helical" evidence="1">
    <location>
        <begin position="166"/>
        <end position="192"/>
    </location>
</feature>
<evidence type="ECO:0000313" key="2">
    <source>
        <dbReference type="EMBL" id="ODS32865.1"/>
    </source>
</evidence>
<dbReference type="EMBL" id="MAYW01000046">
    <property type="protein sequence ID" value="ODS32865.1"/>
    <property type="molecule type" value="Genomic_DNA"/>
</dbReference>
<proteinExistence type="predicted"/>
<feature type="transmembrane region" description="Helical" evidence="1">
    <location>
        <begin position="132"/>
        <end position="154"/>
    </location>
</feature>
<feature type="transmembrane region" description="Helical" evidence="1">
    <location>
        <begin position="103"/>
        <end position="120"/>
    </location>
</feature>
<reference evidence="2 3" key="1">
    <citation type="submission" date="2016-07" db="EMBL/GenBank/DDBJ databases">
        <title>Draft genome of Scalindua rubra, obtained from a brine-seawater interface in the Red Sea, sheds light on salt adaptation in anammox bacteria.</title>
        <authorList>
            <person name="Speth D.R."/>
            <person name="Lagkouvardos I."/>
            <person name="Wang Y."/>
            <person name="Qian P.-Y."/>
            <person name="Dutilh B.E."/>
            <person name="Jetten M.S."/>
        </authorList>
    </citation>
    <scope>NUCLEOTIDE SEQUENCE [LARGE SCALE GENOMIC DNA]</scope>
    <source>
        <strain evidence="2">BSI-1</strain>
    </source>
</reference>
<dbReference type="AlphaFoldDB" id="A0A1E3XB57"/>
<protein>
    <submittedName>
        <fullName evidence="2">Uncharacterized protein</fullName>
    </submittedName>
</protein>
<name>A0A1E3XB57_9BACT</name>
<evidence type="ECO:0000313" key="3">
    <source>
        <dbReference type="Proteomes" id="UP000094056"/>
    </source>
</evidence>
<dbReference type="Proteomes" id="UP000094056">
    <property type="component" value="Unassembled WGS sequence"/>
</dbReference>
<feature type="transmembrane region" description="Helical" evidence="1">
    <location>
        <begin position="65"/>
        <end position="83"/>
    </location>
</feature>
<accession>A0A1E3XB57</accession>
<keyword evidence="1" id="KW-0472">Membrane</keyword>
<organism evidence="2 3">
    <name type="scientific">Candidatus Scalindua rubra</name>
    <dbReference type="NCBI Taxonomy" id="1872076"/>
    <lineage>
        <taxon>Bacteria</taxon>
        <taxon>Pseudomonadati</taxon>
        <taxon>Planctomycetota</taxon>
        <taxon>Candidatus Brocadiia</taxon>
        <taxon>Candidatus Brocadiales</taxon>
        <taxon>Candidatus Scalinduaceae</taxon>
        <taxon>Candidatus Scalindua</taxon>
    </lineage>
</organism>
<keyword evidence="1" id="KW-1133">Transmembrane helix</keyword>
<evidence type="ECO:0000256" key="1">
    <source>
        <dbReference type="SAM" id="Phobius"/>
    </source>
</evidence>
<feature type="transmembrane region" description="Helical" evidence="1">
    <location>
        <begin position="7"/>
        <end position="26"/>
    </location>
</feature>
<feature type="transmembrane region" description="Helical" evidence="1">
    <location>
        <begin position="199"/>
        <end position="221"/>
    </location>
</feature>
<dbReference type="PATRIC" id="fig|1872076.5.peg.2383"/>
<keyword evidence="1" id="KW-0812">Transmembrane</keyword>
<gene>
    <name evidence="2" type="ORF">SCARUB_02024</name>
</gene>
<sequence>MNKNRDVYILFFILIVFFLINIVYLSTGRLDFWGNGLGIITGVALTLAIYSFLYKDNPVFKIAENLFVGVAMGYWIIITWFNILKPDVFETLIVPLFKDTGKAPQYAVIIPTLLGIFMLLRFSTKLSWLSRWSFAFVVGLGAGITIPNFIHAFILKQLEPTFASLYTGSIFGGINTLLILLGVVSVLIYFFFSLEHKGIIGGVSVIGVWFLMIAFGASFGYTVMARMSLLIGRIQFLIRDWLGVIQ</sequence>
<comment type="caution">
    <text evidence="2">The sequence shown here is derived from an EMBL/GenBank/DDBJ whole genome shotgun (WGS) entry which is preliminary data.</text>
</comment>